<dbReference type="EMBL" id="QUAC01000116">
    <property type="protein sequence ID" value="REK89619.1"/>
    <property type="molecule type" value="Genomic_DNA"/>
</dbReference>
<sequence length="121" mass="12817">MAGGGSGVALNLSFGCHPSSRGTRETAPQLLEKFPSSNWGTWNRSSCSSTALPGRVLDHPPACPSPPTTGTRRDGAESSRPAGNDRKVIAKQGGWVPNSGVMEGYFEDTDRWEENAMIGVL</sequence>
<proteinExistence type="predicted"/>
<accession>A0A371Q4K4</accession>
<feature type="compositionally biased region" description="Basic and acidic residues" evidence="1">
    <location>
        <begin position="71"/>
        <end position="87"/>
    </location>
</feature>
<dbReference type="AlphaFoldDB" id="A0A371Q4K4"/>
<evidence type="ECO:0000313" key="3">
    <source>
        <dbReference type="Proteomes" id="UP000262477"/>
    </source>
</evidence>
<organism evidence="2 3">
    <name type="scientific">Streptomyces inhibens</name>
    <dbReference type="NCBI Taxonomy" id="2293571"/>
    <lineage>
        <taxon>Bacteria</taxon>
        <taxon>Bacillati</taxon>
        <taxon>Actinomycetota</taxon>
        <taxon>Actinomycetes</taxon>
        <taxon>Kitasatosporales</taxon>
        <taxon>Streptomycetaceae</taxon>
        <taxon>Streptomyces</taxon>
    </lineage>
</organism>
<evidence type="ECO:0000256" key="1">
    <source>
        <dbReference type="SAM" id="MobiDB-lite"/>
    </source>
</evidence>
<protein>
    <submittedName>
        <fullName evidence="2">Uncharacterized protein</fullName>
    </submittedName>
</protein>
<feature type="region of interest" description="Disordered" evidence="1">
    <location>
        <begin position="11"/>
        <end position="35"/>
    </location>
</feature>
<name>A0A371Q4K4_STRIH</name>
<dbReference type="Proteomes" id="UP000262477">
    <property type="component" value="Unassembled WGS sequence"/>
</dbReference>
<feature type="region of interest" description="Disordered" evidence="1">
    <location>
        <begin position="53"/>
        <end position="87"/>
    </location>
</feature>
<evidence type="ECO:0000313" key="2">
    <source>
        <dbReference type="EMBL" id="REK89619.1"/>
    </source>
</evidence>
<keyword evidence="3" id="KW-1185">Reference proteome</keyword>
<dbReference type="OrthoDB" id="9815875at2"/>
<comment type="caution">
    <text evidence="2">The sequence shown here is derived from an EMBL/GenBank/DDBJ whole genome shotgun (WGS) entry which is preliminary data.</text>
</comment>
<reference evidence="2 3" key="1">
    <citation type="submission" date="2018-08" db="EMBL/GenBank/DDBJ databases">
        <title>Streptomyces NEAU-D10 sp. nov., a novel Actinomycete isolated from soil.</title>
        <authorList>
            <person name="Jin L."/>
        </authorList>
    </citation>
    <scope>NUCLEOTIDE SEQUENCE [LARGE SCALE GENOMIC DNA]</scope>
    <source>
        <strain evidence="2 3">NEAU-D10</strain>
    </source>
</reference>
<gene>
    <name evidence="2" type="ORF">DY245_14890</name>
</gene>